<dbReference type="EMBL" id="JZWT02000021">
    <property type="protein sequence ID" value="MFB6491106.1"/>
    <property type="molecule type" value="Genomic_DNA"/>
</dbReference>
<accession>A0ACC6V2B9</accession>
<reference evidence="1" key="1">
    <citation type="submission" date="2024-07" db="EMBL/GenBank/DDBJ databases">
        <title>Metagenome and Metagenome-Assembled Genomes of Archaea from a hot spring from the geothermal field of Los Azufres, Mexico.</title>
        <authorList>
            <person name="Marin-Paredes R."/>
            <person name="Martinez-Romero E."/>
            <person name="Servin-Garciduenas L.E."/>
        </authorList>
    </citation>
    <scope>NUCLEOTIDE SEQUENCE</scope>
</reference>
<evidence type="ECO:0000313" key="2">
    <source>
        <dbReference type="Proteomes" id="UP000033636"/>
    </source>
</evidence>
<dbReference type="Proteomes" id="UP000033636">
    <property type="component" value="Unassembled WGS sequence"/>
</dbReference>
<name>A0ACC6V2B9_9CREN</name>
<comment type="caution">
    <text evidence="1">The sequence shown here is derived from an EMBL/GenBank/DDBJ whole genome shotgun (WGS) entry which is preliminary data.</text>
</comment>
<gene>
    <name evidence="1" type="ORF">TU35_007700</name>
</gene>
<organism evidence="1 2">
    <name type="scientific">Thermoproteus sp. AZ2</name>
    <dbReference type="NCBI Taxonomy" id="1609232"/>
    <lineage>
        <taxon>Archaea</taxon>
        <taxon>Thermoproteota</taxon>
        <taxon>Thermoprotei</taxon>
        <taxon>Thermoproteales</taxon>
        <taxon>Thermoproteaceae</taxon>
        <taxon>Thermoproteus</taxon>
    </lineage>
</organism>
<protein>
    <submittedName>
        <fullName evidence="1">NADH-quinone oxidoreductase subunit D</fullName>
    </submittedName>
</protein>
<sequence length="407" mass="45395">MRRPEWPFYLKPGETFFVEREEEIAPGERGIVLVIGPQHPGAGHLRLFAVVNGDVVADVRPDPGFVHRGIEKLAEKRPFWVLGPLLEKASIMDSPNIMLPLMHALEEALGLEPPPRAKYLRLIMAELTRIRTHLYDLAIHAIFLGHSTPFMWGFGLGDLIAEVEAKIAGARTTAAYPIPGGVRRDLTTDGRQALESLLRKLEAKLPDFYTMFFKNPVVKMRLEGVGVLDAKRAVELGAVGPSLRGSGVDYDVRAARPYDAYAEVKPEVQVEKAGDAMARQLVRWREVEESIRLIREALRSLPEGEIVDESLLASAPNYRREGIAGIYGAFVKLRPTRGEYLGLVEAARGAAMVQLFASPSPTPFRLRFVTPSWRNLKPMVEAMKGYRIADIPAIYMSFGYFPPEADR</sequence>
<proteinExistence type="predicted"/>
<evidence type="ECO:0000313" key="1">
    <source>
        <dbReference type="EMBL" id="MFB6491106.1"/>
    </source>
</evidence>